<dbReference type="GO" id="GO:0035567">
    <property type="term" value="P:non-canonical Wnt signaling pathway"/>
    <property type="evidence" value="ECO:0007669"/>
    <property type="project" value="TreeGrafter"/>
</dbReference>
<dbReference type="GO" id="GO:0060070">
    <property type="term" value="P:canonical Wnt signaling pathway"/>
    <property type="evidence" value="ECO:0007669"/>
    <property type="project" value="TreeGrafter"/>
</dbReference>
<reference evidence="13" key="1">
    <citation type="journal article" date="2016" name="Nat. Commun.">
        <title>The channel catfish genome sequence provides insights into the evolution of scale formation in teleosts.</title>
        <authorList>
            <person name="Liu Z."/>
            <person name="Liu S."/>
            <person name="Yao J."/>
            <person name="Bao L."/>
            <person name="Zhang J."/>
            <person name="Li Y."/>
            <person name="Jiang C."/>
            <person name="Sun L."/>
            <person name="Wang R."/>
            <person name="Zhang Y."/>
            <person name="Zhou T."/>
            <person name="Zeng Q."/>
            <person name="Fu Q."/>
            <person name="Gao S."/>
            <person name="Li N."/>
            <person name="Koren S."/>
            <person name="Jiang Y."/>
            <person name="Zimin A."/>
            <person name="Xu P."/>
            <person name="Phillippy A.M."/>
            <person name="Geng X."/>
            <person name="Song L."/>
            <person name="Sun F."/>
            <person name="Li C."/>
            <person name="Wang X."/>
            <person name="Chen A."/>
            <person name="Jin Y."/>
            <person name="Yuan Z."/>
            <person name="Yang Y."/>
            <person name="Tan S."/>
            <person name="Peatman E."/>
            <person name="Lu J."/>
            <person name="Qin Z."/>
            <person name="Dunham R."/>
            <person name="Li Z."/>
            <person name="Sonstegard T."/>
            <person name="Feng J."/>
            <person name="Danzmann R.G."/>
            <person name="Schroeder S."/>
            <person name="Scheffler B."/>
            <person name="Duke M.V."/>
            <person name="Ballard L."/>
            <person name="Kucuktas H."/>
            <person name="Kaltenboeck L."/>
            <person name="Liu H."/>
            <person name="Armbruster J."/>
            <person name="Xie Y."/>
            <person name="Kirby M.L."/>
            <person name="Tian Y."/>
            <person name="Flanagan M.E."/>
            <person name="Mu W."/>
            <person name="Waldbieser G.C."/>
        </authorList>
    </citation>
    <scope>NUCLEOTIDE SEQUENCE [LARGE SCALE GENOMIC DNA]</scope>
    <source>
        <strain evidence="13">SDA103</strain>
    </source>
</reference>
<proteinExistence type="inferred from homology"/>
<dbReference type="SUPFAM" id="SSF63501">
    <property type="entry name" value="Frizzled cysteine-rich domain"/>
    <property type="match status" value="1"/>
</dbReference>
<dbReference type="KEGG" id="ipu:108274651"/>
<dbReference type="Gene3D" id="1.10.2000.10">
    <property type="entry name" value="Frizzled cysteine-rich domain"/>
    <property type="match status" value="1"/>
</dbReference>
<sequence>MTLFATLLAFTLVTQNWAFDLGQSTRCIPIPRQLSVCHDVGYSEMRLPNLLGDSSLESEVVPRSGDWRSLLQTGCHPQAQTFICSLIAPVCLDTFIQPCRSLCLAVRDSCAPVFACHGHSWPEELDCDRFPAQDDMCLTPMPKHISRFSKDLPQPACQTCPPVDELPSLKTVMDSLCLTDFAVKAKLFRRRVASKEPELEVEGKVEFVQRGPLLPYDTANLLQQWLLLNLRCAHALVKPGRAQLYLITGTMRSDGTVELAHLFPWLKKDLHIAAAIRKWKHHNC</sequence>
<evidence type="ECO:0000256" key="5">
    <source>
        <dbReference type="ARBA" id="ARBA00022687"/>
    </source>
</evidence>
<dbReference type="OrthoDB" id="5985572at2759"/>
<evidence type="ECO:0000256" key="10">
    <source>
        <dbReference type="SAM" id="SignalP"/>
    </source>
</evidence>
<evidence type="ECO:0000256" key="3">
    <source>
        <dbReference type="ARBA" id="ARBA00022473"/>
    </source>
</evidence>
<evidence type="ECO:0000256" key="6">
    <source>
        <dbReference type="ARBA" id="ARBA00022729"/>
    </source>
</evidence>
<dbReference type="PANTHER" id="PTHR11309:SF11">
    <property type="entry name" value="SECRETED FRIZZLED-RELATED PROTEIN 2"/>
    <property type="match status" value="1"/>
</dbReference>
<accession>A0A2D0SC94</accession>
<keyword evidence="3" id="KW-0217">Developmental protein</keyword>
<dbReference type="Proteomes" id="UP000221080">
    <property type="component" value="Chromosome 14"/>
</dbReference>
<dbReference type="PROSITE" id="PS50038">
    <property type="entry name" value="FZ"/>
    <property type="match status" value="1"/>
</dbReference>
<dbReference type="PANTHER" id="PTHR11309">
    <property type="entry name" value="FRIZZLED"/>
    <property type="match status" value="1"/>
</dbReference>
<dbReference type="GO" id="GO:0030154">
    <property type="term" value="P:cell differentiation"/>
    <property type="evidence" value="ECO:0007669"/>
    <property type="project" value="UniProtKB-KW"/>
</dbReference>
<comment type="similarity">
    <text evidence="2">Belongs to the secreted frizzled-related protein (sFRP) family.</text>
</comment>
<dbReference type="GO" id="GO:0005615">
    <property type="term" value="C:extracellular space"/>
    <property type="evidence" value="ECO:0007669"/>
    <property type="project" value="TreeGrafter"/>
</dbReference>
<evidence type="ECO:0000256" key="7">
    <source>
        <dbReference type="ARBA" id="ARBA00022782"/>
    </source>
</evidence>
<dbReference type="SMART" id="SM00063">
    <property type="entry name" value="FRI"/>
    <property type="match status" value="1"/>
</dbReference>
<dbReference type="RefSeq" id="XP_017340353.1">
    <property type="nucleotide sequence ID" value="XM_017484864.3"/>
</dbReference>
<dbReference type="STRING" id="7998.ENSIPUP00000022207"/>
<name>A0A2D0SC94_ICTPU</name>
<dbReference type="GO" id="GO:0017147">
    <property type="term" value="F:Wnt-protein binding"/>
    <property type="evidence" value="ECO:0007669"/>
    <property type="project" value="TreeGrafter"/>
</dbReference>
<protein>
    <submittedName>
        <fullName evidence="14">Sizzled</fullName>
    </submittedName>
</protein>
<evidence type="ECO:0000256" key="1">
    <source>
        <dbReference type="ARBA" id="ARBA00004613"/>
    </source>
</evidence>
<evidence type="ECO:0000256" key="2">
    <source>
        <dbReference type="ARBA" id="ARBA00010054"/>
    </source>
</evidence>
<dbReference type="FunFam" id="1.10.2000.10:FF:000001">
    <property type="entry name" value="secreted frizzled-related protein 2"/>
    <property type="match status" value="1"/>
</dbReference>
<feature type="domain" description="NTR" evidence="12">
    <location>
        <begin position="157"/>
        <end position="284"/>
    </location>
</feature>
<evidence type="ECO:0000256" key="9">
    <source>
        <dbReference type="PROSITE-ProRule" id="PRU00090"/>
    </source>
</evidence>
<dbReference type="InterPro" id="IPR015526">
    <property type="entry name" value="Frizzled/SFRP"/>
</dbReference>
<feature type="disulfide bond" evidence="9">
    <location>
        <begin position="103"/>
        <end position="127"/>
    </location>
</feature>
<dbReference type="InterPro" id="IPR036790">
    <property type="entry name" value="Frizzled_dom_sf"/>
</dbReference>
<reference evidence="14" key="2">
    <citation type="submission" date="2025-08" db="UniProtKB">
        <authorList>
            <consortium name="RefSeq"/>
        </authorList>
    </citation>
    <scope>IDENTIFICATION</scope>
    <source>
        <tissue evidence="14">Blood</tissue>
    </source>
</reference>
<keyword evidence="6 10" id="KW-0732">Signal</keyword>
<dbReference type="Pfam" id="PF01392">
    <property type="entry name" value="Fz"/>
    <property type="match status" value="1"/>
</dbReference>
<feature type="chain" id="PRO_5012609923" evidence="10">
    <location>
        <begin position="19"/>
        <end position="284"/>
    </location>
</feature>
<dbReference type="CTD" id="353294"/>
<keyword evidence="7" id="KW-0221">Differentiation</keyword>
<dbReference type="PROSITE" id="PS50189">
    <property type="entry name" value="NTR"/>
    <property type="match status" value="1"/>
</dbReference>
<dbReference type="GeneID" id="108274651"/>
<dbReference type="OMA" id="PACQNCP"/>
<evidence type="ECO:0000313" key="14">
    <source>
        <dbReference type="RefSeq" id="XP_017340353.1"/>
    </source>
</evidence>
<evidence type="ECO:0000259" key="12">
    <source>
        <dbReference type="PROSITE" id="PS50189"/>
    </source>
</evidence>
<evidence type="ECO:0000256" key="8">
    <source>
        <dbReference type="ARBA" id="ARBA00023157"/>
    </source>
</evidence>
<dbReference type="InterPro" id="IPR001134">
    <property type="entry name" value="Netrin_domain"/>
</dbReference>
<keyword evidence="4" id="KW-0964">Secreted</keyword>
<comment type="subcellular location">
    <subcellularLocation>
        <location evidence="1">Secreted</location>
    </subcellularLocation>
</comment>
<evidence type="ECO:0000256" key="4">
    <source>
        <dbReference type="ARBA" id="ARBA00022525"/>
    </source>
</evidence>
<keyword evidence="8 9" id="KW-1015">Disulfide bond</keyword>
<dbReference type="AlphaFoldDB" id="A0A2D0SC94"/>
<feature type="domain" description="FZ" evidence="11">
    <location>
        <begin position="22"/>
        <end position="140"/>
    </location>
</feature>
<keyword evidence="5" id="KW-0879">Wnt signaling pathway</keyword>
<organism evidence="13 14">
    <name type="scientific">Ictalurus punctatus</name>
    <name type="common">Channel catfish</name>
    <name type="synonym">Silurus punctatus</name>
    <dbReference type="NCBI Taxonomy" id="7998"/>
    <lineage>
        <taxon>Eukaryota</taxon>
        <taxon>Metazoa</taxon>
        <taxon>Chordata</taxon>
        <taxon>Craniata</taxon>
        <taxon>Vertebrata</taxon>
        <taxon>Euteleostomi</taxon>
        <taxon>Actinopterygii</taxon>
        <taxon>Neopterygii</taxon>
        <taxon>Teleostei</taxon>
        <taxon>Ostariophysi</taxon>
        <taxon>Siluriformes</taxon>
        <taxon>Ictaluridae</taxon>
        <taxon>Ictalurus</taxon>
    </lineage>
</organism>
<evidence type="ECO:0000259" key="11">
    <source>
        <dbReference type="PROSITE" id="PS50038"/>
    </source>
</evidence>
<feature type="signal peptide" evidence="10">
    <location>
        <begin position="1"/>
        <end position="18"/>
    </location>
</feature>
<dbReference type="InterPro" id="IPR020067">
    <property type="entry name" value="Frizzled_dom"/>
</dbReference>
<evidence type="ECO:0000313" key="13">
    <source>
        <dbReference type="Proteomes" id="UP000221080"/>
    </source>
</evidence>
<comment type="caution">
    <text evidence="9">Lacks conserved residue(s) required for the propagation of feature annotation.</text>
</comment>
<gene>
    <name evidence="14" type="primary">szl</name>
</gene>
<keyword evidence="13" id="KW-1185">Reference proteome</keyword>